<gene>
    <name evidence="2" type="ORF">DDE23_08200</name>
</gene>
<dbReference type="AlphaFoldDB" id="A0A2T7UU55"/>
<organism evidence="2 3">
    <name type="scientific">Pararhodobacter aggregans</name>
    <dbReference type="NCBI Taxonomy" id="404875"/>
    <lineage>
        <taxon>Bacteria</taxon>
        <taxon>Pseudomonadati</taxon>
        <taxon>Pseudomonadota</taxon>
        <taxon>Alphaproteobacteria</taxon>
        <taxon>Rhodobacterales</taxon>
        <taxon>Paracoccaceae</taxon>
        <taxon>Pararhodobacter</taxon>
    </lineage>
</organism>
<accession>A0A2T7UU55</accession>
<name>A0A2T7UU55_9RHOB</name>
<dbReference type="EMBL" id="QDDR01000003">
    <property type="protein sequence ID" value="PVE48108.1"/>
    <property type="molecule type" value="Genomic_DNA"/>
</dbReference>
<keyword evidence="1" id="KW-0732">Signal</keyword>
<dbReference type="OrthoDB" id="7745874at2"/>
<proteinExistence type="predicted"/>
<keyword evidence="3" id="KW-1185">Reference proteome</keyword>
<dbReference type="Proteomes" id="UP000244810">
    <property type="component" value="Unassembled WGS sequence"/>
</dbReference>
<sequence>MRMKLPILSLALLMTLALPAQAACYAEYRASRQNPVQLAYGIAQIPGNSCSAQAASQYLQSRLSRSGWTLQNIVSTVTSNSAPANSGYTGGHYLSY</sequence>
<feature type="chain" id="PRO_5015569428" evidence="1">
    <location>
        <begin position="23"/>
        <end position="96"/>
    </location>
</feature>
<dbReference type="RefSeq" id="WP_107751482.1">
    <property type="nucleotide sequence ID" value="NZ_QBKF01000004.1"/>
</dbReference>
<protein>
    <submittedName>
        <fullName evidence="2">Uncharacterized protein</fullName>
    </submittedName>
</protein>
<evidence type="ECO:0000256" key="1">
    <source>
        <dbReference type="SAM" id="SignalP"/>
    </source>
</evidence>
<evidence type="ECO:0000313" key="3">
    <source>
        <dbReference type="Proteomes" id="UP000244810"/>
    </source>
</evidence>
<feature type="signal peptide" evidence="1">
    <location>
        <begin position="1"/>
        <end position="22"/>
    </location>
</feature>
<evidence type="ECO:0000313" key="2">
    <source>
        <dbReference type="EMBL" id="PVE48108.1"/>
    </source>
</evidence>
<comment type="caution">
    <text evidence="2">The sequence shown here is derived from an EMBL/GenBank/DDBJ whole genome shotgun (WGS) entry which is preliminary data.</text>
</comment>
<reference evidence="2 3" key="1">
    <citation type="journal article" date="2011" name="Syst. Appl. Microbiol.">
        <title>Defluviimonas denitrificans gen. nov., sp. nov., and Pararhodobacter aggregans gen. nov., sp. nov., non-phototrophic Rhodobacteraceae from the biofilter of a marine aquaculture.</title>
        <authorList>
            <person name="Foesel B.U."/>
            <person name="Drake H.L."/>
            <person name="Schramm A."/>
        </authorList>
    </citation>
    <scope>NUCLEOTIDE SEQUENCE [LARGE SCALE GENOMIC DNA]</scope>
    <source>
        <strain evidence="2 3">D1-19</strain>
    </source>
</reference>